<name>A0ABP6Z3N8_9ACTN</name>
<comment type="similarity">
    <text evidence="1">Belongs to the EamA transporter family.</text>
</comment>
<feature type="transmembrane region" description="Helical" evidence="2">
    <location>
        <begin position="166"/>
        <end position="185"/>
    </location>
</feature>
<keyword evidence="5" id="KW-1185">Reference proteome</keyword>
<feature type="transmembrane region" description="Helical" evidence="2">
    <location>
        <begin position="197"/>
        <end position="218"/>
    </location>
</feature>
<dbReference type="InterPro" id="IPR052756">
    <property type="entry name" value="Alkyne_AA_exporter"/>
</dbReference>
<dbReference type="PANTHER" id="PTHR12715">
    <property type="entry name" value="TRANSPORTER, DRUG/METABOLITE EXPORTER FAMILY"/>
    <property type="match status" value="1"/>
</dbReference>
<dbReference type="InterPro" id="IPR037185">
    <property type="entry name" value="EmrE-like"/>
</dbReference>
<reference evidence="5" key="1">
    <citation type="journal article" date="2019" name="Int. J. Syst. Evol. Microbiol.">
        <title>The Global Catalogue of Microorganisms (GCM) 10K type strain sequencing project: providing services to taxonomists for standard genome sequencing and annotation.</title>
        <authorList>
            <consortium name="The Broad Institute Genomics Platform"/>
            <consortium name="The Broad Institute Genome Sequencing Center for Infectious Disease"/>
            <person name="Wu L."/>
            <person name="Ma J."/>
        </authorList>
    </citation>
    <scope>NUCLEOTIDE SEQUENCE [LARGE SCALE GENOMIC DNA]</scope>
    <source>
        <strain evidence="5">JCM 16902</strain>
    </source>
</reference>
<dbReference type="EMBL" id="BAAAZO010000002">
    <property type="protein sequence ID" value="GAA3597935.1"/>
    <property type="molecule type" value="Genomic_DNA"/>
</dbReference>
<evidence type="ECO:0000256" key="1">
    <source>
        <dbReference type="ARBA" id="ARBA00007362"/>
    </source>
</evidence>
<feature type="transmembrane region" description="Helical" evidence="2">
    <location>
        <begin position="82"/>
        <end position="101"/>
    </location>
</feature>
<dbReference type="InterPro" id="IPR000620">
    <property type="entry name" value="EamA_dom"/>
</dbReference>
<evidence type="ECO:0000256" key="2">
    <source>
        <dbReference type="SAM" id="Phobius"/>
    </source>
</evidence>
<gene>
    <name evidence="4" type="ORF">GCM10022223_11420</name>
</gene>
<sequence>MTVPAPPRTSLLPLAAAGVTVVLWASAFVGIRSAGHDYSAGALALGRLLAGSVALTAVVLLRKAKATRATGEGARPPAPRRPLLFAAMLWGVAWFGLYNVSLNRAEQSLDAGTTALLVNLAPVLIAVLAGLLLGEGFPARLMIGMAVAFGGVALIAVTTSDGRGDLAGVLLGLASAVLYATAATAQKRLLARIDALTLTWIGCLSGTVACLPFAPGLIRQAADASPTSTLSLVYLGVFPTAIAFLAWGYALSRTNVGRLAASTYVVPALVVLMSWALLGEVPGVLALVGGVLCLAGVGIATVRRAR</sequence>
<feature type="transmembrane region" description="Helical" evidence="2">
    <location>
        <begin position="12"/>
        <end position="32"/>
    </location>
</feature>
<feature type="transmembrane region" description="Helical" evidence="2">
    <location>
        <begin position="113"/>
        <end position="134"/>
    </location>
</feature>
<keyword evidence="2" id="KW-0472">Membrane</keyword>
<organism evidence="4 5">
    <name type="scientific">Kineosporia mesophila</name>
    <dbReference type="NCBI Taxonomy" id="566012"/>
    <lineage>
        <taxon>Bacteria</taxon>
        <taxon>Bacillati</taxon>
        <taxon>Actinomycetota</taxon>
        <taxon>Actinomycetes</taxon>
        <taxon>Kineosporiales</taxon>
        <taxon>Kineosporiaceae</taxon>
        <taxon>Kineosporia</taxon>
    </lineage>
</organism>
<feature type="transmembrane region" description="Helical" evidence="2">
    <location>
        <begin position="284"/>
        <end position="302"/>
    </location>
</feature>
<dbReference type="Pfam" id="PF00892">
    <property type="entry name" value="EamA"/>
    <property type="match status" value="2"/>
</dbReference>
<feature type="transmembrane region" description="Helical" evidence="2">
    <location>
        <begin position="141"/>
        <end position="160"/>
    </location>
</feature>
<accession>A0ABP6Z3N8</accession>
<evidence type="ECO:0000313" key="4">
    <source>
        <dbReference type="EMBL" id="GAA3597935.1"/>
    </source>
</evidence>
<comment type="caution">
    <text evidence="4">The sequence shown here is derived from an EMBL/GenBank/DDBJ whole genome shotgun (WGS) entry which is preliminary data.</text>
</comment>
<dbReference type="SUPFAM" id="SSF103481">
    <property type="entry name" value="Multidrug resistance efflux transporter EmrE"/>
    <property type="match status" value="2"/>
</dbReference>
<dbReference type="Proteomes" id="UP001501074">
    <property type="component" value="Unassembled WGS sequence"/>
</dbReference>
<dbReference type="RefSeq" id="WP_231485895.1">
    <property type="nucleotide sequence ID" value="NZ_BAAAZO010000002.1"/>
</dbReference>
<keyword evidence="2" id="KW-1133">Transmembrane helix</keyword>
<keyword evidence="2" id="KW-0812">Transmembrane</keyword>
<feature type="domain" description="EamA" evidence="3">
    <location>
        <begin position="167"/>
        <end position="300"/>
    </location>
</feature>
<feature type="transmembrane region" description="Helical" evidence="2">
    <location>
        <begin position="230"/>
        <end position="252"/>
    </location>
</feature>
<dbReference type="PANTHER" id="PTHR12715:SF4">
    <property type="entry name" value="EAMA DOMAIN-CONTAINING PROTEIN"/>
    <property type="match status" value="1"/>
</dbReference>
<evidence type="ECO:0000259" key="3">
    <source>
        <dbReference type="Pfam" id="PF00892"/>
    </source>
</evidence>
<proteinExistence type="inferred from homology"/>
<feature type="transmembrane region" description="Helical" evidence="2">
    <location>
        <begin position="38"/>
        <end position="61"/>
    </location>
</feature>
<protein>
    <submittedName>
        <fullName evidence="4">DMT family transporter</fullName>
    </submittedName>
</protein>
<feature type="domain" description="EamA" evidence="3">
    <location>
        <begin position="19"/>
        <end position="156"/>
    </location>
</feature>
<feature type="transmembrane region" description="Helical" evidence="2">
    <location>
        <begin position="259"/>
        <end position="278"/>
    </location>
</feature>
<evidence type="ECO:0000313" key="5">
    <source>
        <dbReference type="Proteomes" id="UP001501074"/>
    </source>
</evidence>